<feature type="region of interest" description="Disordered" evidence="1">
    <location>
        <begin position="185"/>
        <end position="221"/>
    </location>
</feature>
<dbReference type="EMBL" id="DACQKT010000001">
    <property type="protein sequence ID" value="HAS6675338.1"/>
    <property type="molecule type" value="Genomic_DNA"/>
</dbReference>
<comment type="caution">
    <text evidence="2">The sequence shown here is derived from an EMBL/GenBank/DDBJ whole genome shotgun (WGS) entry which is preliminary data.</text>
</comment>
<dbReference type="Proteomes" id="UP000856022">
    <property type="component" value="Unassembled WGS sequence"/>
</dbReference>
<protein>
    <submittedName>
        <fullName evidence="2">Uncharacterized protein</fullName>
    </submittedName>
</protein>
<gene>
    <name evidence="2" type="ORF">I7278_00785</name>
</gene>
<accession>A0A8H9MU53</accession>
<evidence type="ECO:0000256" key="1">
    <source>
        <dbReference type="SAM" id="MobiDB-lite"/>
    </source>
</evidence>
<sequence length="304" mass="33154">MPRIRKLELVGEGIQRNGQPVDKSVLESVVRNSGGSRPPVTLGHPGKGDDKIKALGRVDVRGIGTNDKGEAVLLCEQHYTPELEELEDQGYFEGQSAGIYPLPGKPGEFYLHHVAQLGSLPPAANIKTLDVVELSDDGESDAIFLFSNTGAQTKQPNENAIMKFEDLMKAVESYSDDEKKQLGDALGFKAPEDKPKDEDTPQEGEESEELKQMRESMAGDRRETLTELANDASLGEDMLKVITSMIKGASAIELCNTGEGSRYSEIKSLIKAQPAKKKGSLDVFGDIELSNEGEEKDTFDPEGW</sequence>
<dbReference type="AlphaFoldDB" id="A0A8H9MU53"/>
<dbReference type="RefSeq" id="WP_025818811.1">
    <property type="nucleotide sequence ID" value="NZ_CP033142.1"/>
</dbReference>
<reference evidence="2" key="2">
    <citation type="submission" date="2019-12" db="EMBL/GenBank/DDBJ databases">
        <authorList>
            <consortium name="NCBI Pathogen Detection Project"/>
        </authorList>
    </citation>
    <scope>NUCLEOTIDE SEQUENCE</scope>
    <source>
        <strain evidence="2">1930</strain>
    </source>
</reference>
<feature type="compositionally biased region" description="Basic and acidic residues" evidence="1">
    <location>
        <begin position="190"/>
        <end position="199"/>
    </location>
</feature>
<evidence type="ECO:0000313" key="2">
    <source>
        <dbReference type="EMBL" id="HAS6675338.1"/>
    </source>
</evidence>
<feature type="compositionally biased region" description="Basic and acidic residues" evidence="1">
    <location>
        <begin position="209"/>
        <end position="221"/>
    </location>
</feature>
<organism evidence="2">
    <name type="scientific">Vibrio parahaemolyticus</name>
    <dbReference type="NCBI Taxonomy" id="670"/>
    <lineage>
        <taxon>Bacteria</taxon>
        <taxon>Pseudomonadati</taxon>
        <taxon>Pseudomonadota</taxon>
        <taxon>Gammaproteobacteria</taxon>
        <taxon>Vibrionales</taxon>
        <taxon>Vibrionaceae</taxon>
        <taxon>Vibrio</taxon>
    </lineage>
</organism>
<name>A0A8H9MU53_VIBPH</name>
<reference evidence="2" key="1">
    <citation type="journal article" date="2018" name="Genome Biol.">
        <title>SKESA: strategic k-mer extension for scrupulous assemblies.</title>
        <authorList>
            <person name="Souvorov A."/>
            <person name="Agarwala R."/>
            <person name="Lipman D.J."/>
        </authorList>
    </citation>
    <scope>NUCLEOTIDE SEQUENCE</scope>
    <source>
        <strain evidence="2">1930</strain>
    </source>
</reference>
<proteinExistence type="predicted"/>